<organism evidence="1 2">
    <name type="scientific">Castilleja foliolosa</name>
    <dbReference type="NCBI Taxonomy" id="1961234"/>
    <lineage>
        <taxon>Eukaryota</taxon>
        <taxon>Viridiplantae</taxon>
        <taxon>Streptophyta</taxon>
        <taxon>Embryophyta</taxon>
        <taxon>Tracheophyta</taxon>
        <taxon>Spermatophyta</taxon>
        <taxon>Magnoliopsida</taxon>
        <taxon>eudicotyledons</taxon>
        <taxon>Gunneridae</taxon>
        <taxon>Pentapetalae</taxon>
        <taxon>asterids</taxon>
        <taxon>lamiids</taxon>
        <taxon>Lamiales</taxon>
        <taxon>Orobanchaceae</taxon>
        <taxon>Pedicularideae</taxon>
        <taxon>Castillejinae</taxon>
        <taxon>Castilleja</taxon>
    </lineage>
</organism>
<dbReference type="EMBL" id="JAVIJP010000038">
    <property type="protein sequence ID" value="KAL3627856.1"/>
    <property type="molecule type" value="Genomic_DNA"/>
</dbReference>
<evidence type="ECO:0000313" key="2">
    <source>
        <dbReference type="Proteomes" id="UP001632038"/>
    </source>
</evidence>
<evidence type="ECO:0000313" key="1">
    <source>
        <dbReference type="EMBL" id="KAL3627856.1"/>
    </source>
</evidence>
<protein>
    <submittedName>
        <fullName evidence="1">Uncharacterized protein</fullName>
    </submittedName>
</protein>
<gene>
    <name evidence="1" type="ORF">CASFOL_028271</name>
</gene>
<sequence length="33" mass="3774">MAKFPQSLLVAIFCFALISEDERSGNLMRFKPL</sequence>
<accession>A0ABD3CEU4</accession>
<reference evidence="2" key="1">
    <citation type="journal article" date="2024" name="IScience">
        <title>Strigolactones Initiate the Formation of Haustorium-like Structures in Castilleja.</title>
        <authorList>
            <person name="Buerger M."/>
            <person name="Peterson D."/>
            <person name="Chory J."/>
        </authorList>
    </citation>
    <scope>NUCLEOTIDE SEQUENCE [LARGE SCALE GENOMIC DNA]</scope>
</reference>
<comment type="caution">
    <text evidence="1">The sequence shown here is derived from an EMBL/GenBank/DDBJ whole genome shotgun (WGS) entry which is preliminary data.</text>
</comment>
<dbReference type="AlphaFoldDB" id="A0ABD3CEU4"/>
<name>A0ABD3CEU4_9LAMI</name>
<dbReference type="Proteomes" id="UP001632038">
    <property type="component" value="Unassembled WGS sequence"/>
</dbReference>
<keyword evidence="2" id="KW-1185">Reference proteome</keyword>
<proteinExistence type="predicted"/>